<dbReference type="Proteomes" id="UP001350748">
    <property type="component" value="Unassembled WGS sequence"/>
</dbReference>
<dbReference type="PANTHER" id="PTHR13847">
    <property type="entry name" value="SARCOSINE DEHYDROGENASE-RELATED"/>
    <property type="match status" value="1"/>
</dbReference>
<gene>
    <name evidence="3" type="ORF">V3H18_14700</name>
</gene>
<dbReference type="SUPFAM" id="SSF51905">
    <property type="entry name" value="FAD/NAD(P)-binding domain"/>
    <property type="match status" value="1"/>
</dbReference>
<dbReference type="InterPro" id="IPR006076">
    <property type="entry name" value="FAD-dep_OxRdtase"/>
</dbReference>
<comment type="caution">
    <text evidence="3">The sequence shown here is derived from an EMBL/GenBank/DDBJ whole genome shotgun (WGS) entry which is preliminary data.</text>
</comment>
<evidence type="ECO:0000313" key="3">
    <source>
        <dbReference type="EMBL" id="MEF3367782.1"/>
    </source>
</evidence>
<dbReference type="Gene3D" id="3.30.9.10">
    <property type="entry name" value="D-Amino Acid Oxidase, subunit A, domain 2"/>
    <property type="match status" value="1"/>
</dbReference>
<feature type="domain" description="FAD dependent oxidoreductase" evidence="2">
    <location>
        <begin position="5"/>
        <end position="396"/>
    </location>
</feature>
<evidence type="ECO:0000256" key="1">
    <source>
        <dbReference type="ARBA" id="ARBA00023002"/>
    </source>
</evidence>
<keyword evidence="1 3" id="KW-0560">Oxidoreductase</keyword>
<dbReference type="InterPro" id="IPR036188">
    <property type="entry name" value="FAD/NAD-bd_sf"/>
</dbReference>
<dbReference type="SUPFAM" id="SSF54373">
    <property type="entry name" value="FAD-linked reductases, C-terminal domain"/>
    <property type="match status" value="1"/>
</dbReference>
<dbReference type="PANTHER" id="PTHR13847:SF289">
    <property type="entry name" value="GLYCINE OXIDASE"/>
    <property type="match status" value="1"/>
</dbReference>
<sequence>MRTTDVVVLGAGVVGVSAALHLQARGRAVALVDRHRAAGQETSFGNAGLIERSSLIPYLFPRNPAKLIKYALNLLPESHYHLAALPAVGPWLMRYWRESAPDRVHHNIEARRPLIENSLKEHEALIEQAGAQHLLRKNGWIKLYRSERTLEAGAADADRLRAFGLHIDTLDSRALAALEPDFAPLAGGVHLRDTASVVDPGALSKAYADLFVSRGGLLLAGDARSLAPEQGGRWRVAAEGGPIVAREAVVALGPWSDAIFGPLGYHIPLGWKRGYHMHYAAKPGARLNHVILDVDVGYLLAPMTRGIRLTSGAEFARRDAPPSPVQIELCEPAARALFPLGERLDPEPWRGARPCLPDMLPIVGPAPRHKGLWFDFGHAHHGLTLGPVTGRLIAEMMTGETPFIDPTPYSAARF</sequence>
<name>A0ABU7XL58_9HYPH</name>
<organism evidence="3 4">
    <name type="scientific">Methylocystis borbori</name>
    <dbReference type="NCBI Taxonomy" id="3118750"/>
    <lineage>
        <taxon>Bacteria</taxon>
        <taxon>Pseudomonadati</taxon>
        <taxon>Pseudomonadota</taxon>
        <taxon>Alphaproteobacteria</taxon>
        <taxon>Hyphomicrobiales</taxon>
        <taxon>Methylocystaceae</taxon>
        <taxon>Methylocystis</taxon>
    </lineage>
</organism>
<dbReference type="Pfam" id="PF01266">
    <property type="entry name" value="DAO"/>
    <property type="match status" value="1"/>
</dbReference>
<proteinExistence type="predicted"/>
<dbReference type="GO" id="GO:0016491">
    <property type="term" value="F:oxidoreductase activity"/>
    <property type="evidence" value="ECO:0007669"/>
    <property type="project" value="UniProtKB-KW"/>
</dbReference>
<dbReference type="Gene3D" id="3.50.50.60">
    <property type="entry name" value="FAD/NAD(P)-binding domain"/>
    <property type="match status" value="2"/>
</dbReference>
<protein>
    <submittedName>
        <fullName evidence="3">FAD-dependent oxidoreductase</fullName>
        <ecNumber evidence="3">1.-.-.-</ecNumber>
    </submittedName>
</protein>
<accession>A0ABU7XL58</accession>
<dbReference type="EMBL" id="JAZHYN010000058">
    <property type="protein sequence ID" value="MEF3367782.1"/>
    <property type="molecule type" value="Genomic_DNA"/>
</dbReference>
<evidence type="ECO:0000313" key="4">
    <source>
        <dbReference type="Proteomes" id="UP001350748"/>
    </source>
</evidence>
<dbReference type="EC" id="1.-.-.-" evidence="3"/>
<keyword evidence="4" id="KW-1185">Reference proteome</keyword>
<reference evidence="3 4" key="1">
    <citation type="submission" date="2024-02" db="EMBL/GenBank/DDBJ databases">
        <authorList>
            <person name="Grouzdev D."/>
        </authorList>
    </citation>
    <scope>NUCLEOTIDE SEQUENCE [LARGE SCALE GENOMIC DNA]</scope>
    <source>
        <strain evidence="3 4">9N</strain>
    </source>
</reference>
<evidence type="ECO:0000259" key="2">
    <source>
        <dbReference type="Pfam" id="PF01266"/>
    </source>
</evidence>
<dbReference type="RefSeq" id="WP_332082822.1">
    <property type="nucleotide sequence ID" value="NZ_JAZHYN010000058.1"/>
</dbReference>